<dbReference type="GO" id="GO:0006289">
    <property type="term" value="P:nucleotide-excision repair"/>
    <property type="evidence" value="ECO:0007669"/>
    <property type="project" value="TreeGrafter"/>
</dbReference>
<dbReference type="GO" id="GO:0005634">
    <property type="term" value="C:nucleus"/>
    <property type="evidence" value="ECO:0007669"/>
    <property type="project" value="UniProtKB-SubCell"/>
</dbReference>
<comment type="subcellular location">
    <subcellularLocation>
        <location evidence="8">Nucleus</location>
    </subcellularLocation>
    <subcellularLocation>
        <location evidence="8">Mitochondrion</location>
    </subcellularLocation>
</comment>
<dbReference type="SMART" id="SM00478">
    <property type="entry name" value="ENDO3c"/>
    <property type="match status" value="1"/>
</dbReference>
<dbReference type="FunFam" id="1.10.340.30:FF:000001">
    <property type="entry name" value="Endonuclease III"/>
    <property type="match status" value="1"/>
</dbReference>
<protein>
    <recommendedName>
        <fullName evidence="8">Endonuclease III homolog</fullName>
        <ecNumber evidence="8">3.2.2.-</ecNumber>
        <ecNumber evidence="8">4.2.99.18</ecNumber>
    </recommendedName>
    <alternativeName>
        <fullName evidence="8">Bifunctional DNA N-glycosylase/DNA-(apurinic or apyrimidinic site) lyase</fullName>
        <shortName evidence="8">DNA glycosylase/AP lyase</shortName>
    </alternativeName>
</protein>
<evidence type="ECO:0000256" key="9">
    <source>
        <dbReference type="SAM" id="MobiDB-lite"/>
    </source>
</evidence>
<comment type="function">
    <text evidence="8">Bifunctional DNA N-glycosylase with associated apurinic/apyrimidinic (AP) lyase function that catalyzes the first step in base excision repair (BER), the primary repair pathway for the repair of oxidative DNA damage. The DNA N-glycosylase activity releases the damaged DNA base from DNA by cleaving the N-glycosidic bond, leaving an AP site. The AP lyase activity cleaves the phosphodiester bond 3' to the AP site by a beta-elimination. Primarily recognizes and repairs oxidative base damage of pyrimidines.</text>
</comment>
<keyword evidence="2 8" id="KW-0227">DNA damage</keyword>
<dbReference type="CDD" id="cd00056">
    <property type="entry name" value="ENDO3c"/>
    <property type="match status" value="1"/>
</dbReference>
<keyword evidence="8" id="KW-0496">Mitochondrion</keyword>
<dbReference type="InterPro" id="IPR030841">
    <property type="entry name" value="NTH1"/>
</dbReference>
<evidence type="ECO:0000256" key="8">
    <source>
        <dbReference type="HAMAP-Rule" id="MF_03183"/>
    </source>
</evidence>
<dbReference type="GO" id="GO:0003677">
    <property type="term" value="F:DNA binding"/>
    <property type="evidence" value="ECO:0007669"/>
    <property type="project" value="UniProtKB-UniRule"/>
</dbReference>
<reference evidence="11 12" key="1">
    <citation type="submission" date="2014-03" db="EMBL/GenBank/DDBJ databases">
        <title>The genome of Kluyveromyces dobzhanskii.</title>
        <authorList>
            <person name="Nystedt B."/>
            <person name="Astrom S."/>
        </authorList>
    </citation>
    <scope>NUCLEOTIDE SEQUENCE [LARGE SCALE GENOMIC DNA]</scope>
    <source>
        <strain evidence="11 12">CBS 2104</strain>
    </source>
</reference>
<keyword evidence="4 8" id="KW-0234">DNA repair</keyword>
<dbReference type="Gene3D" id="1.10.1670.10">
    <property type="entry name" value="Helix-hairpin-Helix base-excision DNA repair enzymes (C-terminal)"/>
    <property type="match status" value="1"/>
</dbReference>
<dbReference type="AlphaFoldDB" id="A0A0A8LBT5"/>
<evidence type="ECO:0000256" key="5">
    <source>
        <dbReference type="ARBA" id="ARBA00023239"/>
    </source>
</evidence>
<dbReference type="HAMAP" id="MF_03183">
    <property type="entry name" value="Endonuclease_III_Nth"/>
    <property type="match status" value="1"/>
</dbReference>
<name>A0A0A8LBT5_9SACH</name>
<proteinExistence type="inferred from homology"/>
<dbReference type="GO" id="GO:0140078">
    <property type="term" value="F:class I DNA-(apurinic or apyrimidinic site) endonuclease activity"/>
    <property type="evidence" value="ECO:0007669"/>
    <property type="project" value="UniProtKB-EC"/>
</dbReference>
<comment type="catalytic activity">
    <reaction evidence="7 8">
        <text>2'-deoxyribonucleotide-(2'-deoxyribose 5'-phosphate)-2'-deoxyribonucleotide-DNA = a 3'-end 2'-deoxyribonucleotide-(2,3-dehydro-2,3-deoxyribose 5'-phosphate)-DNA + a 5'-end 5'-phospho-2'-deoxyribonucleoside-DNA + H(+)</text>
        <dbReference type="Rhea" id="RHEA:66592"/>
        <dbReference type="Rhea" id="RHEA-COMP:13180"/>
        <dbReference type="Rhea" id="RHEA-COMP:16897"/>
        <dbReference type="Rhea" id="RHEA-COMP:17067"/>
        <dbReference type="ChEBI" id="CHEBI:15378"/>
        <dbReference type="ChEBI" id="CHEBI:136412"/>
        <dbReference type="ChEBI" id="CHEBI:157695"/>
        <dbReference type="ChEBI" id="CHEBI:167181"/>
        <dbReference type="EC" id="4.2.99.18"/>
    </reaction>
</comment>
<dbReference type="EC" id="3.2.2.-" evidence="8"/>
<keyword evidence="6 8" id="KW-0326">Glycosidase</keyword>
<feature type="region of interest" description="Disordered" evidence="9">
    <location>
        <begin position="358"/>
        <end position="390"/>
    </location>
</feature>
<evidence type="ECO:0000313" key="12">
    <source>
        <dbReference type="Proteomes" id="UP000031516"/>
    </source>
</evidence>
<dbReference type="InterPro" id="IPR003265">
    <property type="entry name" value="HhH-GPD_domain"/>
</dbReference>
<dbReference type="EMBL" id="CCBQ010000045">
    <property type="protein sequence ID" value="CDO95682.1"/>
    <property type="molecule type" value="Genomic_DNA"/>
</dbReference>
<comment type="caution">
    <text evidence="8">Lacks conserved residue(s) required for the propagation of feature annotation.</text>
</comment>
<dbReference type="SUPFAM" id="SSF48150">
    <property type="entry name" value="DNA-glycosylase"/>
    <property type="match status" value="1"/>
</dbReference>
<dbReference type="GO" id="GO:0006285">
    <property type="term" value="P:base-excision repair, AP site formation"/>
    <property type="evidence" value="ECO:0007669"/>
    <property type="project" value="UniProtKB-UniRule"/>
</dbReference>
<comment type="caution">
    <text evidence="11">The sequence shown here is derived from an EMBL/GenBank/DDBJ whole genome shotgun (WGS) entry which is preliminary data.</text>
</comment>
<dbReference type="PANTHER" id="PTHR43286:SF1">
    <property type="entry name" value="ENDONUCLEASE III-LIKE PROTEIN 1"/>
    <property type="match status" value="1"/>
</dbReference>
<dbReference type="InterPro" id="IPR011257">
    <property type="entry name" value="DNA_glycosylase"/>
</dbReference>
<keyword evidence="5 8" id="KW-0456">Lyase</keyword>
<dbReference type="Pfam" id="PF00730">
    <property type="entry name" value="HhH-GPD"/>
    <property type="match status" value="1"/>
</dbReference>
<organism evidence="11 12">
    <name type="scientific">Kluyveromyces dobzhanskii CBS 2104</name>
    <dbReference type="NCBI Taxonomy" id="1427455"/>
    <lineage>
        <taxon>Eukaryota</taxon>
        <taxon>Fungi</taxon>
        <taxon>Dikarya</taxon>
        <taxon>Ascomycota</taxon>
        <taxon>Saccharomycotina</taxon>
        <taxon>Saccharomycetes</taxon>
        <taxon>Saccharomycetales</taxon>
        <taxon>Saccharomycetaceae</taxon>
        <taxon>Kluyveromyces</taxon>
    </lineage>
</organism>
<evidence type="ECO:0000256" key="7">
    <source>
        <dbReference type="ARBA" id="ARBA00044632"/>
    </source>
</evidence>
<feature type="active site" description="Nucleophile; for N-glycosylase activity" evidence="8">
    <location>
        <position position="241"/>
    </location>
</feature>
<dbReference type="Proteomes" id="UP000031516">
    <property type="component" value="Unassembled WGS sequence"/>
</dbReference>
<dbReference type="Gene3D" id="1.10.340.30">
    <property type="entry name" value="Hypothetical protein, domain 2"/>
    <property type="match status" value="1"/>
</dbReference>
<dbReference type="PANTHER" id="PTHR43286">
    <property type="entry name" value="ENDONUCLEASE III-LIKE PROTEIN 1"/>
    <property type="match status" value="1"/>
</dbReference>
<feature type="compositionally biased region" description="Polar residues" evidence="9">
    <location>
        <begin position="360"/>
        <end position="380"/>
    </location>
</feature>
<evidence type="ECO:0000256" key="6">
    <source>
        <dbReference type="ARBA" id="ARBA00023295"/>
    </source>
</evidence>
<dbReference type="GO" id="GO:0005739">
    <property type="term" value="C:mitochondrion"/>
    <property type="evidence" value="ECO:0007669"/>
    <property type="project" value="UniProtKB-SubCell"/>
</dbReference>
<feature type="domain" description="HhH-GPD" evidence="10">
    <location>
        <begin position="142"/>
        <end position="302"/>
    </location>
</feature>
<evidence type="ECO:0000256" key="4">
    <source>
        <dbReference type="ARBA" id="ARBA00023204"/>
    </source>
</evidence>
<evidence type="ECO:0000256" key="3">
    <source>
        <dbReference type="ARBA" id="ARBA00022801"/>
    </source>
</evidence>
<keyword evidence="12" id="KW-1185">Reference proteome</keyword>
<evidence type="ECO:0000256" key="1">
    <source>
        <dbReference type="ARBA" id="ARBA00008343"/>
    </source>
</evidence>
<keyword evidence="8" id="KW-0539">Nucleus</keyword>
<evidence type="ECO:0000256" key="2">
    <source>
        <dbReference type="ARBA" id="ARBA00022763"/>
    </source>
</evidence>
<dbReference type="OrthoDB" id="2099276at2759"/>
<dbReference type="GO" id="GO:0000703">
    <property type="term" value="F:oxidized pyrimidine nucleobase lesion DNA N-glycosylase activity"/>
    <property type="evidence" value="ECO:0007669"/>
    <property type="project" value="UniProtKB-UniRule"/>
</dbReference>
<dbReference type="InterPro" id="IPR023170">
    <property type="entry name" value="HhH_base_excis_C"/>
</dbReference>
<keyword evidence="3 8" id="KW-0378">Hydrolase</keyword>
<accession>A0A0A8LBT5</accession>
<sequence>MVRAKRPRIKVEVEVETVSKYFKKEPEPDVSIKTEPSHDVFDPDIAKIKAMGAEEYFQYVEKSTNDDILPSTKFQVEDNPDIPSNFVSIYSKVRLMRSMIKTPVDNVGCAMLPITINNVFGISKSDIKPKNYRLQLLMSLMLSSQTKDEINAKAMHNVMEYCIEELGDSEGITLESLLSIEEKALDKEINSVGFHSRKALYIKKSVVLLRDQFDGDVPTTIEGYMSLPGVGPKMGYLALQKSWAKIDGIGVDVHVDRLAKMWKWVDPKKCKTPEHTRKQLESWVPKSLWYEINPVLVGFGQVLCMPRGKRCELCLVNDECPGVEKRLLARAELDDGDPVRKGNRGDFTEWVSYLKELNRDTTPNNEENAVNESTEITSSKSDVKERTKNS</sequence>
<dbReference type="EC" id="4.2.99.18" evidence="8"/>
<gene>
    <name evidence="8" type="primary">NTG1</name>
    <name evidence="11" type="ORF">KLDO_g3914</name>
</gene>
<comment type="similarity">
    <text evidence="1 8">Belongs to the Nth/MutY family.</text>
</comment>
<evidence type="ECO:0000259" key="10">
    <source>
        <dbReference type="SMART" id="SM00478"/>
    </source>
</evidence>
<evidence type="ECO:0000313" key="11">
    <source>
        <dbReference type="EMBL" id="CDO95682.1"/>
    </source>
</evidence>
<feature type="compositionally biased region" description="Basic and acidic residues" evidence="9">
    <location>
        <begin position="381"/>
        <end position="390"/>
    </location>
</feature>